<feature type="region of interest" description="Disordered" evidence="2">
    <location>
        <begin position="228"/>
        <end position="609"/>
    </location>
</feature>
<name>A0ABR3SE23_9PEZI</name>
<feature type="compositionally biased region" description="Low complexity" evidence="2">
    <location>
        <begin position="460"/>
        <end position="506"/>
    </location>
</feature>
<accession>A0ABR3SE23</accession>
<keyword evidence="1" id="KW-0862">Zinc</keyword>
<gene>
    <name evidence="4" type="ORF">SLS56_010916</name>
</gene>
<dbReference type="Proteomes" id="UP001521116">
    <property type="component" value="Unassembled WGS sequence"/>
</dbReference>
<evidence type="ECO:0000259" key="3">
    <source>
        <dbReference type="PROSITE" id="PS50103"/>
    </source>
</evidence>
<proteinExistence type="predicted"/>
<sequence>MRNSLDITPPGSPSLYKAFLRPNWFIQRENGAYVPVIPVDELPPDIDLEGAPRSLKMEDAQGMKFLEKLPFNGQTYSLAKSLRPLQLSSSARPSGSQSISDHDREPRKPNEQERMQKEDPKTTAAALPKFEFNPAVRTRPLPPSGREPDQTKKEYCTYWIKTGECDFMQQGCLFKHEMPDLKTLREKVGIHSVPHWYQVKSAMTRRNTDSRALTKPPSWLQHRIIAADQRAAHSDDSGSESEEEVTKSMRENRKMLLPAPPAPSTPSTTKATAGPAVSFGFRAPDHNVRHTAKRSLESHAVRSLMKPNAQLKTKEEQEGTAAACATEITAPEDNGQQNLIDFSTSPPIDRDASTLTSLADLTAPAPGSKAANKKKAPSSTRRATFLPAGETLPPTRRRSISDTQADIFNLIRATSHDSGRHSRASHRSAQSTSAKPSVRSTTAIKHKPTTTKANMKSYFPSTGPISSSAPPATAIPSPAAKNPSSATTSPAAATPSTPASGYASSSDTSDDGGNASSPAFSRTSSATTTTSSSSSAIPKLATPRPSRPASASSGPALEPAPALPAKPKHRRAASAVTKRSWPPLGGLQASRHAVGRGEGEGKEEDVPSFEPHTVVVARGGGVGAGKGRGKVMTTMTATAATGRGRRAGGTRVPVKVGGKVAMWAGGEA</sequence>
<protein>
    <recommendedName>
        <fullName evidence="3">C3H1-type domain-containing protein</fullName>
    </recommendedName>
</protein>
<reference evidence="4 5" key="1">
    <citation type="submission" date="2024-02" db="EMBL/GenBank/DDBJ databases">
        <title>De novo assembly and annotation of 12 fungi associated with fruit tree decline syndrome in Ontario, Canada.</title>
        <authorList>
            <person name="Sulman M."/>
            <person name="Ellouze W."/>
            <person name="Ilyukhin E."/>
        </authorList>
    </citation>
    <scope>NUCLEOTIDE SEQUENCE [LARGE SCALE GENOMIC DNA]</scope>
    <source>
        <strain evidence="4 5">M1-105</strain>
    </source>
</reference>
<evidence type="ECO:0000256" key="2">
    <source>
        <dbReference type="SAM" id="MobiDB-lite"/>
    </source>
</evidence>
<organism evidence="4 5">
    <name type="scientific">Neofusicoccum ribis</name>
    <dbReference type="NCBI Taxonomy" id="45134"/>
    <lineage>
        <taxon>Eukaryota</taxon>
        <taxon>Fungi</taxon>
        <taxon>Dikarya</taxon>
        <taxon>Ascomycota</taxon>
        <taxon>Pezizomycotina</taxon>
        <taxon>Dothideomycetes</taxon>
        <taxon>Dothideomycetes incertae sedis</taxon>
        <taxon>Botryosphaeriales</taxon>
        <taxon>Botryosphaeriaceae</taxon>
        <taxon>Neofusicoccum</taxon>
    </lineage>
</organism>
<keyword evidence="1" id="KW-0479">Metal-binding</keyword>
<keyword evidence="5" id="KW-1185">Reference proteome</keyword>
<feature type="compositionally biased region" description="Low complexity" evidence="2">
    <location>
        <begin position="515"/>
        <end position="565"/>
    </location>
</feature>
<dbReference type="PROSITE" id="PS50103">
    <property type="entry name" value="ZF_C3H1"/>
    <property type="match status" value="1"/>
</dbReference>
<dbReference type="EMBL" id="JAJVDC020000228">
    <property type="protein sequence ID" value="KAL1617593.1"/>
    <property type="molecule type" value="Genomic_DNA"/>
</dbReference>
<feature type="domain" description="C3H1-type" evidence="3">
    <location>
        <begin position="150"/>
        <end position="179"/>
    </location>
</feature>
<feature type="compositionally biased region" description="Basic and acidic residues" evidence="2">
    <location>
        <begin position="100"/>
        <end position="121"/>
    </location>
</feature>
<keyword evidence="1" id="KW-0863">Zinc-finger</keyword>
<feature type="compositionally biased region" description="Low complexity" evidence="2">
    <location>
        <begin position="265"/>
        <end position="276"/>
    </location>
</feature>
<feature type="zinc finger region" description="C3H1-type" evidence="1">
    <location>
        <begin position="150"/>
        <end position="179"/>
    </location>
</feature>
<feature type="compositionally biased region" description="Basic and acidic residues" evidence="2">
    <location>
        <begin position="244"/>
        <end position="254"/>
    </location>
</feature>
<evidence type="ECO:0000256" key="1">
    <source>
        <dbReference type="PROSITE-ProRule" id="PRU00723"/>
    </source>
</evidence>
<feature type="region of interest" description="Disordered" evidence="2">
    <location>
        <begin position="85"/>
        <end position="150"/>
    </location>
</feature>
<feature type="compositionally biased region" description="Basic and acidic residues" evidence="2">
    <location>
        <begin position="283"/>
        <end position="300"/>
    </location>
</feature>
<dbReference type="InterPro" id="IPR000571">
    <property type="entry name" value="Znf_CCCH"/>
</dbReference>
<evidence type="ECO:0000313" key="4">
    <source>
        <dbReference type="EMBL" id="KAL1617593.1"/>
    </source>
</evidence>
<evidence type="ECO:0000313" key="5">
    <source>
        <dbReference type="Proteomes" id="UP001521116"/>
    </source>
</evidence>
<feature type="compositionally biased region" description="Polar residues" evidence="2">
    <location>
        <begin position="334"/>
        <end position="346"/>
    </location>
</feature>
<comment type="caution">
    <text evidence="4">The sequence shown here is derived from an EMBL/GenBank/DDBJ whole genome shotgun (WGS) entry which is preliminary data.</text>
</comment>
<feature type="compositionally biased region" description="Polar residues" evidence="2">
    <location>
        <begin position="86"/>
        <end position="99"/>
    </location>
</feature>